<dbReference type="PANTHER" id="PTHR43110:SF1">
    <property type="entry name" value="THIOL PEROXIDASE"/>
    <property type="match status" value="1"/>
</dbReference>
<evidence type="ECO:0000259" key="6">
    <source>
        <dbReference type="PROSITE" id="PS51352"/>
    </source>
</evidence>
<evidence type="ECO:0000256" key="2">
    <source>
        <dbReference type="ARBA" id="ARBA00022862"/>
    </source>
</evidence>
<dbReference type="InterPro" id="IPR036249">
    <property type="entry name" value="Thioredoxin-like_sf"/>
</dbReference>
<evidence type="ECO:0000256" key="3">
    <source>
        <dbReference type="ARBA" id="ARBA00023002"/>
    </source>
</evidence>
<keyword evidence="5" id="KW-0676">Redox-active center</keyword>
<comment type="caution">
    <text evidence="7">The sequence shown here is derived from an EMBL/GenBank/DDBJ whole genome shotgun (WGS) entry which is preliminary data.</text>
</comment>
<dbReference type="AlphaFoldDB" id="A0A4R3MLI6"/>
<dbReference type="InterPro" id="IPR002065">
    <property type="entry name" value="TPX"/>
</dbReference>
<dbReference type="PROSITE" id="PS51352">
    <property type="entry name" value="THIOREDOXIN_2"/>
    <property type="match status" value="1"/>
</dbReference>
<feature type="domain" description="Thioredoxin" evidence="6">
    <location>
        <begin position="22"/>
        <end position="172"/>
    </location>
</feature>
<evidence type="ECO:0000256" key="4">
    <source>
        <dbReference type="ARBA" id="ARBA00023157"/>
    </source>
</evidence>
<keyword evidence="3" id="KW-0560">Oxidoreductase</keyword>
<evidence type="ECO:0000256" key="1">
    <source>
        <dbReference type="ARBA" id="ARBA00022559"/>
    </source>
</evidence>
<dbReference type="InterPro" id="IPR018219">
    <property type="entry name" value="Tpx_CS"/>
</dbReference>
<dbReference type="SUPFAM" id="SSF52833">
    <property type="entry name" value="Thioredoxin-like"/>
    <property type="match status" value="1"/>
</dbReference>
<evidence type="ECO:0000313" key="7">
    <source>
        <dbReference type="EMBL" id="TCT15508.1"/>
    </source>
</evidence>
<keyword evidence="1 7" id="KW-0575">Peroxidase</keyword>
<dbReference type="EMBL" id="SMAL01000003">
    <property type="protein sequence ID" value="TCT15508.1"/>
    <property type="molecule type" value="Genomic_DNA"/>
</dbReference>
<dbReference type="GO" id="GO:0008379">
    <property type="term" value="F:thioredoxin peroxidase activity"/>
    <property type="evidence" value="ECO:0007669"/>
    <property type="project" value="InterPro"/>
</dbReference>
<dbReference type="Gene3D" id="3.40.30.10">
    <property type="entry name" value="Glutaredoxin"/>
    <property type="match status" value="1"/>
</dbReference>
<reference evidence="7 8" key="1">
    <citation type="submission" date="2019-03" db="EMBL/GenBank/DDBJ databases">
        <title>Genomic Encyclopedia of Type Strains, Phase IV (KMG-IV): sequencing the most valuable type-strain genomes for metagenomic binning, comparative biology and taxonomic classification.</title>
        <authorList>
            <person name="Goeker M."/>
        </authorList>
    </citation>
    <scope>NUCLEOTIDE SEQUENCE [LARGE SCALE GENOMIC DNA]</scope>
    <source>
        <strain evidence="7 8">DSM 24629</strain>
    </source>
</reference>
<name>A0A4R3MLI6_9FIRM</name>
<keyword evidence="4" id="KW-1015">Disulfide bond</keyword>
<keyword evidence="8" id="KW-1185">Reference proteome</keyword>
<dbReference type="PROSITE" id="PS01265">
    <property type="entry name" value="TPX"/>
    <property type="match status" value="1"/>
</dbReference>
<dbReference type="InterPro" id="IPR013766">
    <property type="entry name" value="Thioredoxin_domain"/>
</dbReference>
<organism evidence="7 8">
    <name type="scientific">Natranaerovirga pectinivora</name>
    <dbReference type="NCBI Taxonomy" id="682400"/>
    <lineage>
        <taxon>Bacteria</taxon>
        <taxon>Bacillati</taxon>
        <taxon>Bacillota</taxon>
        <taxon>Clostridia</taxon>
        <taxon>Lachnospirales</taxon>
        <taxon>Natranaerovirgaceae</taxon>
        <taxon>Natranaerovirga</taxon>
    </lineage>
</organism>
<evidence type="ECO:0000256" key="5">
    <source>
        <dbReference type="ARBA" id="ARBA00023284"/>
    </source>
</evidence>
<dbReference type="Pfam" id="PF08534">
    <property type="entry name" value="Redoxin"/>
    <property type="match status" value="1"/>
</dbReference>
<proteinExistence type="predicted"/>
<keyword evidence="2" id="KW-0049">Antioxidant</keyword>
<dbReference type="NCBIfam" id="NF001808">
    <property type="entry name" value="PRK00522.1"/>
    <property type="match status" value="1"/>
</dbReference>
<dbReference type="InterPro" id="IPR013740">
    <property type="entry name" value="Redoxin"/>
</dbReference>
<gene>
    <name evidence="7" type="ORF">EDC18_103213</name>
</gene>
<evidence type="ECO:0000313" key="8">
    <source>
        <dbReference type="Proteomes" id="UP000294902"/>
    </source>
</evidence>
<dbReference type="RefSeq" id="WP_341472715.1">
    <property type="nucleotide sequence ID" value="NZ_SMAL01000003.1"/>
</dbReference>
<dbReference type="PANTHER" id="PTHR43110">
    <property type="entry name" value="THIOL PEROXIDASE"/>
    <property type="match status" value="1"/>
</dbReference>
<dbReference type="InterPro" id="IPR050455">
    <property type="entry name" value="Tpx_Peroxidase_subfamily"/>
</dbReference>
<protein>
    <submittedName>
        <fullName evidence="7">Thiol peroxidase</fullName>
    </submittedName>
</protein>
<dbReference type="CDD" id="cd03014">
    <property type="entry name" value="PRX_Atyp2cys"/>
    <property type="match status" value="1"/>
</dbReference>
<sequence length="172" mass="19098">MMKKNGIVKFGGNPVMLLGEEVNVGQKAENFTAVKNDLSVFDFYKETEGKNVIISVVPSVDTGVCEQQTVRFNQEASNLSNDVVIITISVDLPFAQSRFCGAQGIENSIVVSDHKELDFGSKYGFVIEEFRLLARGILVIDKERTLKFVEYVSEVTNHPDYDAALKVVQQLS</sequence>
<dbReference type="Proteomes" id="UP000294902">
    <property type="component" value="Unassembled WGS sequence"/>
</dbReference>
<accession>A0A4R3MLI6</accession>